<name>A0A7X0P6J8_9ACTN</name>
<accession>A0A7X0P6J8</accession>
<proteinExistence type="predicted"/>
<dbReference type="RefSeq" id="WP_185110674.1">
    <property type="nucleotide sequence ID" value="NZ_BAAAXY010000153.1"/>
</dbReference>
<sequence length="95" mass="10678">MPAKPRRLRLSRTRVEQAVRETKTKQIVHMVGGTESLDDGRKQVLVHLLDKFDDPRAESPAAAELIAALERDGWTVAHRRAVVASRLVVTEPEED</sequence>
<gene>
    <name evidence="1" type="ORF">HD593_010991</name>
</gene>
<dbReference type="AlphaFoldDB" id="A0A7X0P6J8"/>
<dbReference type="EMBL" id="JACHMI010000001">
    <property type="protein sequence ID" value="MBB6556196.1"/>
    <property type="molecule type" value="Genomic_DNA"/>
</dbReference>
<evidence type="ECO:0000313" key="2">
    <source>
        <dbReference type="Proteomes" id="UP000565579"/>
    </source>
</evidence>
<dbReference type="Proteomes" id="UP000565579">
    <property type="component" value="Unassembled WGS sequence"/>
</dbReference>
<evidence type="ECO:0000313" key="1">
    <source>
        <dbReference type="EMBL" id="MBB6556196.1"/>
    </source>
</evidence>
<protein>
    <submittedName>
        <fullName evidence="1">Uncharacterized protein</fullName>
    </submittedName>
</protein>
<reference evidence="1 2" key="1">
    <citation type="submission" date="2020-08" db="EMBL/GenBank/DDBJ databases">
        <title>Sequencing the genomes of 1000 actinobacteria strains.</title>
        <authorList>
            <person name="Klenk H.-P."/>
        </authorList>
    </citation>
    <scope>NUCLEOTIDE SEQUENCE [LARGE SCALE GENOMIC DNA]</scope>
    <source>
        <strain evidence="1 2">DSM 43768</strain>
    </source>
</reference>
<comment type="caution">
    <text evidence="1">The sequence shown here is derived from an EMBL/GenBank/DDBJ whole genome shotgun (WGS) entry which is preliminary data.</text>
</comment>
<organism evidence="1 2">
    <name type="scientific">Nonomuraea rubra</name>
    <dbReference type="NCBI Taxonomy" id="46180"/>
    <lineage>
        <taxon>Bacteria</taxon>
        <taxon>Bacillati</taxon>
        <taxon>Actinomycetota</taxon>
        <taxon>Actinomycetes</taxon>
        <taxon>Streptosporangiales</taxon>
        <taxon>Streptosporangiaceae</taxon>
        <taxon>Nonomuraea</taxon>
    </lineage>
</organism>
<keyword evidence="2" id="KW-1185">Reference proteome</keyword>